<dbReference type="EMBL" id="BSXT01003241">
    <property type="protein sequence ID" value="GMF53141.1"/>
    <property type="molecule type" value="Genomic_DNA"/>
</dbReference>
<accession>A0A9W7D131</accession>
<sequence>MSTDTVDSVPKATSAPLRVTFMWTSVIVNAESGPNGLVASTNTAVSSRTSSFSLPSFGACKEIPRKNIFPTNGSFCGGSELLIVKFLIASLYSPTDVAWGSHVTTMSAADTLLRYLVMSPLIASELAPSISPCSSSKLYPLLISAAPSNAAQSGCEGCPSATGKLVSRDVVKCATSVSRPNAG</sequence>
<reference evidence="1" key="1">
    <citation type="submission" date="2023-04" db="EMBL/GenBank/DDBJ databases">
        <title>Phytophthora fragariaefolia NBRC 109709.</title>
        <authorList>
            <person name="Ichikawa N."/>
            <person name="Sato H."/>
            <person name="Tonouchi N."/>
        </authorList>
    </citation>
    <scope>NUCLEOTIDE SEQUENCE</scope>
    <source>
        <strain evidence="1">NBRC 109709</strain>
    </source>
</reference>
<proteinExistence type="predicted"/>
<dbReference type="AlphaFoldDB" id="A0A9W7D131"/>
<evidence type="ECO:0000313" key="2">
    <source>
        <dbReference type="Proteomes" id="UP001165121"/>
    </source>
</evidence>
<protein>
    <submittedName>
        <fullName evidence="1">Unnamed protein product</fullName>
    </submittedName>
</protein>
<name>A0A9W7D131_9STRA</name>
<comment type="caution">
    <text evidence="1">The sequence shown here is derived from an EMBL/GenBank/DDBJ whole genome shotgun (WGS) entry which is preliminary data.</text>
</comment>
<dbReference type="Proteomes" id="UP001165121">
    <property type="component" value="Unassembled WGS sequence"/>
</dbReference>
<evidence type="ECO:0000313" key="1">
    <source>
        <dbReference type="EMBL" id="GMF53141.1"/>
    </source>
</evidence>
<keyword evidence="2" id="KW-1185">Reference proteome</keyword>
<gene>
    <name evidence="1" type="ORF">Pfra01_002189200</name>
</gene>
<organism evidence="1 2">
    <name type="scientific">Phytophthora fragariaefolia</name>
    <dbReference type="NCBI Taxonomy" id="1490495"/>
    <lineage>
        <taxon>Eukaryota</taxon>
        <taxon>Sar</taxon>
        <taxon>Stramenopiles</taxon>
        <taxon>Oomycota</taxon>
        <taxon>Peronosporomycetes</taxon>
        <taxon>Peronosporales</taxon>
        <taxon>Peronosporaceae</taxon>
        <taxon>Phytophthora</taxon>
    </lineage>
</organism>